<evidence type="ECO:0000259" key="17">
    <source>
        <dbReference type="Pfam" id="PF12810"/>
    </source>
</evidence>
<keyword evidence="19" id="KW-1185">Reference proteome</keyword>
<dbReference type="EC" id="2.7.10.1" evidence="2"/>
<reference evidence="18" key="1">
    <citation type="submission" date="2006-10" db="EMBL/GenBank/DDBJ databases">
        <authorList>
            <person name="Amadeo P."/>
            <person name="Zhao Q."/>
            <person name="Wortman J."/>
            <person name="Fraser-Liggett C."/>
            <person name="Carlton J."/>
        </authorList>
    </citation>
    <scope>NUCLEOTIDE SEQUENCE</scope>
    <source>
        <strain evidence="18">G3</strain>
    </source>
</reference>
<keyword evidence="4" id="KW-0808">Transferase</keyword>
<protein>
    <recommendedName>
        <fullName evidence="2">receptor protein-tyrosine kinase</fullName>
        <ecNumber evidence="2">2.7.10.1</ecNumber>
    </recommendedName>
</protein>
<dbReference type="GO" id="GO:0005524">
    <property type="term" value="F:ATP binding"/>
    <property type="evidence" value="ECO:0007669"/>
    <property type="project" value="UniProtKB-KW"/>
</dbReference>
<organism evidence="18 19">
    <name type="scientific">Trichomonas vaginalis (strain ATCC PRA-98 / G3)</name>
    <dbReference type="NCBI Taxonomy" id="412133"/>
    <lineage>
        <taxon>Eukaryota</taxon>
        <taxon>Metamonada</taxon>
        <taxon>Parabasalia</taxon>
        <taxon>Trichomonadida</taxon>
        <taxon>Trichomonadidae</taxon>
        <taxon>Trichomonas</taxon>
    </lineage>
</organism>
<evidence type="ECO:0000313" key="19">
    <source>
        <dbReference type="Proteomes" id="UP000001542"/>
    </source>
</evidence>
<evidence type="ECO:0000256" key="1">
    <source>
        <dbReference type="ARBA" id="ARBA00004251"/>
    </source>
</evidence>
<keyword evidence="13" id="KW-1015">Disulfide bond</keyword>
<keyword evidence="9" id="KW-0067">ATP-binding</keyword>
<dbReference type="KEGG" id="tva:4762043"/>
<evidence type="ECO:0000256" key="3">
    <source>
        <dbReference type="ARBA" id="ARBA00022475"/>
    </source>
</evidence>
<evidence type="ECO:0000256" key="13">
    <source>
        <dbReference type="ARBA" id="ARBA00023157"/>
    </source>
</evidence>
<dbReference type="VEuPathDB" id="TrichDB:TVAGG3_1033770"/>
<evidence type="ECO:0000256" key="12">
    <source>
        <dbReference type="ARBA" id="ARBA00023137"/>
    </source>
</evidence>
<evidence type="ECO:0000256" key="6">
    <source>
        <dbReference type="ARBA" id="ARBA00022729"/>
    </source>
</evidence>
<keyword evidence="15" id="KW-0325">Glycoprotein</keyword>
<keyword evidence="11" id="KW-0472">Membrane</keyword>
<keyword evidence="8" id="KW-0418">Kinase</keyword>
<dbReference type="Pfam" id="PF12810">
    <property type="entry name" value="ALK_LTK_GRD"/>
    <property type="match status" value="1"/>
</dbReference>
<proteinExistence type="predicted"/>
<dbReference type="GO" id="GO:0005886">
    <property type="term" value="C:plasma membrane"/>
    <property type="evidence" value="ECO:0007669"/>
    <property type="project" value="UniProtKB-SubCell"/>
</dbReference>
<evidence type="ECO:0000256" key="15">
    <source>
        <dbReference type="ARBA" id="ARBA00023180"/>
    </source>
</evidence>
<evidence type="ECO:0000313" key="18">
    <source>
        <dbReference type="EMBL" id="EAY04192.1"/>
    </source>
</evidence>
<reference evidence="18" key="2">
    <citation type="journal article" date="2007" name="Science">
        <title>Draft genome sequence of the sexually transmitted pathogen Trichomonas vaginalis.</title>
        <authorList>
            <person name="Carlton J.M."/>
            <person name="Hirt R.P."/>
            <person name="Silva J.C."/>
            <person name="Delcher A.L."/>
            <person name="Schatz M."/>
            <person name="Zhao Q."/>
            <person name="Wortman J.R."/>
            <person name="Bidwell S.L."/>
            <person name="Alsmark U.C.M."/>
            <person name="Besteiro S."/>
            <person name="Sicheritz-Ponten T."/>
            <person name="Noel C.J."/>
            <person name="Dacks J.B."/>
            <person name="Foster P.G."/>
            <person name="Simillion C."/>
            <person name="Van de Peer Y."/>
            <person name="Miranda-Saavedra D."/>
            <person name="Barton G.J."/>
            <person name="Westrop G.D."/>
            <person name="Mueller S."/>
            <person name="Dessi D."/>
            <person name="Fiori P.L."/>
            <person name="Ren Q."/>
            <person name="Paulsen I."/>
            <person name="Zhang H."/>
            <person name="Bastida-Corcuera F.D."/>
            <person name="Simoes-Barbosa A."/>
            <person name="Brown M.T."/>
            <person name="Hayes R.D."/>
            <person name="Mukherjee M."/>
            <person name="Okumura C.Y."/>
            <person name="Schneider R."/>
            <person name="Smith A.J."/>
            <person name="Vanacova S."/>
            <person name="Villalvazo M."/>
            <person name="Haas B.J."/>
            <person name="Pertea M."/>
            <person name="Feldblyum T.V."/>
            <person name="Utterback T.R."/>
            <person name="Shu C.L."/>
            <person name="Osoegawa K."/>
            <person name="de Jong P.J."/>
            <person name="Hrdy I."/>
            <person name="Horvathova L."/>
            <person name="Zubacova Z."/>
            <person name="Dolezal P."/>
            <person name="Malik S.B."/>
            <person name="Logsdon J.M. Jr."/>
            <person name="Henze K."/>
            <person name="Gupta A."/>
            <person name="Wang C.C."/>
            <person name="Dunne R.L."/>
            <person name="Upcroft J.A."/>
            <person name="Upcroft P."/>
            <person name="White O."/>
            <person name="Salzberg S.L."/>
            <person name="Tang P."/>
            <person name="Chiu C.-H."/>
            <person name="Lee Y.-S."/>
            <person name="Embley T.M."/>
            <person name="Coombs G.H."/>
            <person name="Mottram J.C."/>
            <person name="Tachezy J."/>
            <person name="Fraser-Liggett C.M."/>
            <person name="Johnson P.J."/>
        </authorList>
    </citation>
    <scope>NUCLEOTIDE SEQUENCE [LARGE SCALE GENOMIC DNA]</scope>
    <source>
        <strain evidence="18">G3</strain>
    </source>
</reference>
<dbReference type="EMBL" id="DS113482">
    <property type="protein sequence ID" value="EAY04192.1"/>
    <property type="molecule type" value="Genomic_DNA"/>
</dbReference>
<accession>A2ET03</accession>
<feature type="domain" description="ALK/LTK-like glycine-rich" evidence="17">
    <location>
        <begin position="38"/>
        <end position="311"/>
    </location>
</feature>
<dbReference type="RefSeq" id="XP_001316415.1">
    <property type="nucleotide sequence ID" value="XM_001316380.1"/>
</dbReference>
<evidence type="ECO:0000256" key="2">
    <source>
        <dbReference type="ARBA" id="ARBA00011902"/>
    </source>
</evidence>
<dbReference type="InterPro" id="IPR055163">
    <property type="entry name" value="ALK/LTK-like_GRD"/>
</dbReference>
<gene>
    <name evidence="18" type="ORF">TVAG_298090</name>
</gene>
<evidence type="ECO:0000256" key="4">
    <source>
        <dbReference type="ARBA" id="ARBA00022679"/>
    </source>
</evidence>
<evidence type="ECO:0000256" key="14">
    <source>
        <dbReference type="ARBA" id="ARBA00023170"/>
    </source>
</evidence>
<dbReference type="AlphaFoldDB" id="A2ET03"/>
<evidence type="ECO:0000256" key="7">
    <source>
        <dbReference type="ARBA" id="ARBA00022741"/>
    </source>
</evidence>
<keyword evidence="3" id="KW-1003">Cell membrane</keyword>
<keyword evidence="14" id="KW-0675">Receptor</keyword>
<evidence type="ECO:0000256" key="8">
    <source>
        <dbReference type="ARBA" id="ARBA00022777"/>
    </source>
</evidence>
<evidence type="ECO:0000256" key="10">
    <source>
        <dbReference type="ARBA" id="ARBA00022989"/>
    </source>
</evidence>
<evidence type="ECO:0000256" key="5">
    <source>
        <dbReference type="ARBA" id="ARBA00022692"/>
    </source>
</evidence>
<keyword evidence="5" id="KW-0812">Transmembrane</keyword>
<name>A2ET03_TRIV3</name>
<feature type="region of interest" description="Disordered" evidence="16">
    <location>
        <begin position="115"/>
        <end position="136"/>
    </location>
</feature>
<dbReference type="Proteomes" id="UP000001542">
    <property type="component" value="Unassembled WGS sequence"/>
</dbReference>
<evidence type="ECO:0000256" key="11">
    <source>
        <dbReference type="ARBA" id="ARBA00023136"/>
    </source>
</evidence>
<comment type="subcellular location">
    <subcellularLocation>
        <location evidence="1">Cell membrane</location>
        <topology evidence="1">Single-pass type I membrane protein</topology>
    </subcellularLocation>
</comment>
<dbReference type="VEuPathDB" id="TrichDB:TVAG_298090"/>
<keyword evidence="10" id="KW-1133">Transmembrane helix</keyword>
<keyword evidence="12" id="KW-0829">Tyrosine-protein kinase</keyword>
<evidence type="ECO:0000256" key="9">
    <source>
        <dbReference type="ARBA" id="ARBA00022840"/>
    </source>
</evidence>
<keyword evidence="6" id="KW-0732">Signal</keyword>
<sequence length="340" mass="35147">MAESCQIYSNPNIGVINIAKNDRKLSCFIFQGVNNGIYKTKFQRGKYRVELWGASAGNTVGSEYNYPGGKGGYTRGDIELREETFFTFYVGTKGGNTVAGSSAAGTAGFNGGSSGARDIIQGDNPSAGSGGSTDMRFRKSATYNPTVYDRIMVAGGGGSSGSYIYAGLGGHGGGIKGTQGQVSSGSPLPLTSRATQTSGNQIFQGGKGQESACAAGSGGGGYYGGFGGVISSNLQMSSGGSGGSSFISGHPSCFAMDAHGRALQTSIHPSGLFFENTVTIQGNSEIPSPNTINGVEDFGHVGNGFARITFLSSIYSKSCSFSVFSLRQFLFIFEFILISE</sequence>
<keyword evidence="7" id="KW-0547">Nucleotide-binding</keyword>
<evidence type="ECO:0000256" key="16">
    <source>
        <dbReference type="SAM" id="MobiDB-lite"/>
    </source>
</evidence>
<dbReference type="InParanoid" id="A2ET03"/>
<dbReference type="GO" id="GO:0004714">
    <property type="term" value="F:transmembrane receptor protein tyrosine kinase activity"/>
    <property type="evidence" value="ECO:0007669"/>
    <property type="project" value="UniProtKB-EC"/>
</dbReference>